<dbReference type="RefSeq" id="WP_379659492.1">
    <property type="nucleotide sequence ID" value="NZ_JBHUCO010000087.1"/>
</dbReference>
<dbReference type="EMBL" id="JBHUCO010000087">
    <property type="protein sequence ID" value="MFD1524570.1"/>
    <property type="molecule type" value="Genomic_DNA"/>
</dbReference>
<accession>A0ABW4FER5</accession>
<organism evidence="1 2">
    <name type="scientific">Pseudonocardia yunnanensis</name>
    <dbReference type="NCBI Taxonomy" id="58107"/>
    <lineage>
        <taxon>Bacteria</taxon>
        <taxon>Bacillati</taxon>
        <taxon>Actinomycetota</taxon>
        <taxon>Actinomycetes</taxon>
        <taxon>Pseudonocardiales</taxon>
        <taxon>Pseudonocardiaceae</taxon>
        <taxon>Pseudonocardia</taxon>
    </lineage>
</organism>
<evidence type="ECO:0000313" key="2">
    <source>
        <dbReference type="Proteomes" id="UP001597114"/>
    </source>
</evidence>
<proteinExistence type="predicted"/>
<protein>
    <submittedName>
        <fullName evidence="1">Uncharacterized protein</fullName>
    </submittedName>
</protein>
<keyword evidence="2" id="KW-1185">Reference proteome</keyword>
<sequence length="77" mass="7080">ADGAVLAVADGLSAVAGVQILAEVGVGVRVVSGLVTASPLAAREAAAATGLAVLSPAELIAGGALDLLGDHAAAVPA</sequence>
<gene>
    <name evidence="1" type="ORF">ACFSJD_44305</name>
</gene>
<reference evidence="2" key="1">
    <citation type="journal article" date="2019" name="Int. J. Syst. Evol. Microbiol.">
        <title>The Global Catalogue of Microorganisms (GCM) 10K type strain sequencing project: providing services to taxonomists for standard genome sequencing and annotation.</title>
        <authorList>
            <consortium name="The Broad Institute Genomics Platform"/>
            <consortium name="The Broad Institute Genome Sequencing Center for Infectious Disease"/>
            <person name="Wu L."/>
            <person name="Ma J."/>
        </authorList>
    </citation>
    <scope>NUCLEOTIDE SEQUENCE [LARGE SCALE GENOMIC DNA]</scope>
    <source>
        <strain evidence="2">CCM 7043</strain>
    </source>
</reference>
<name>A0ABW4FER5_9PSEU</name>
<dbReference type="Proteomes" id="UP001597114">
    <property type="component" value="Unassembled WGS sequence"/>
</dbReference>
<feature type="non-terminal residue" evidence="1">
    <location>
        <position position="1"/>
    </location>
</feature>
<evidence type="ECO:0000313" key="1">
    <source>
        <dbReference type="EMBL" id="MFD1524570.1"/>
    </source>
</evidence>
<comment type="caution">
    <text evidence="1">The sequence shown here is derived from an EMBL/GenBank/DDBJ whole genome shotgun (WGS) entry which is preliminary data.</text>
</comment>